<evidence type="ECO:0000313" key="3">
    <source>
        <dbReference type="Proteomes" id="UP000752297"/>
    </source>
</evidence>
<reference evidence="2 3" key="1">
    <citation type="submission" date="2021-06" db="EMBL/GenBank/DDBJ databases">
        <title>Falsochrobactrum tianjin sp.nov., a new petroleum-degrading bacteria isolated from oily soils.</title>
        <authorList>
            <person name="Chen G."/>
            <person name="Chen H."/>
            <person name="Tian J."/>
            <person name="Qing J."/>
            <person name="Zhong L."/>
            <person name="Ma W."/>
            <person name="Song Y."/>
            <person name="Cui X."/>
            <person name="Yan B."/>
        </authorList>
    </citation>
    <scope>NUCLEOTIDE SEQUENCE [LARGE SCALE GENOMIC DNA]</scope>
    <source>
        <strain evidence="2 3">TDYN1</strain>
    </source>
</reference>
<dbReference type="InterPro" id="IPR000843">
    <property type="entry name" value="HTH_LacI"/>
</dbReference>
<dbReference type="CDD" id="cd01575">
    <property type="entry name" value="PBP1_GntR"/>
    <property type="match status" value="1"/>
</dbReference>
<comment type="caution">
    <text evidence="2">The sequence shown here is derived from an EMBL/GenBank/DDBJ whole genome shotgun (WGS) entry which is preliminary data.</text>
</comment>
<evidence type="ECO:0000259" key="1">
    <source>
        <dbReference type="PROSITE" id="PS50932"/>
    </source>
</evidence>
<dbReference type="InterPro" id="IPR046335">
    <property type="entry name" value="LacI/GalR-like_sensor"/>
</dbReference>
<organism evidence="2 3">
    <name type="scientific">Falsochrobactrum tianjinense</name>
    <dbReference type="NCBI Taxonomy" id="2706015"/>
    <lineage>
        <taxon>Bacteria</taxon>
        <taxon>Pseudomonadati</taxon>
        <taxon>Pseudomonadota</taxon>
        <taxon>Alphaproteobacteria</taxon>
        <taxon>Hyphomicrobiales</taxon>
        <taxon>Brucellaceae</taxon>
        <taxon>Falsochrobactrum</taxon>
    </lineage>
</organism>
<dbReference type="AlphaFoldDB" id="A0A949PLM3"/>
<dbReference type="SMART" id="SM00354">
    <property type="entry name" value="HTH_LACI"/>
    <property type="match status" value="1"/>
</dbReference>
<dbReference type="PANTHER" id="PTHR30146">
    <property type="entry name" value="LACI-RELATED TRANSCRIPTIONAL REPRESSOR"/>
    <property type="match status" value="1"/>
</dbReference>
<dbReference type="Proteomes" id="UP000752297">
    <property type="component" value="Unassembled WGS sequence"/>
</dbReference>
<dbReference type="PROSITE" id="PS50932">
    <property type="entry name" value="HTH_LACI_2"/>
    <property type="match status" value="1"/>
</dbReference>
<dbReference type="Pfam" id="PF00356">
    <property type="entry name" value="LacI"/>
    <property type="match status" value="1"/>
</dbReference>
<keyword evidence="3" id="KW-1185">Reference proteome</keyword>
<dbReference type="PANTHER" id="PTHR30146:SF33">
    <property type="entry name" value="TRANSCRIPTIONAL REGULATOR"/>
    <property type="match status" value="1"/>
</dbReference>
<dbReference type="EMBL" id="JAHRVA010000003">
    <property type="protein sequence ID" value="MBV2143512.1"/>
    <property type="molecule type" value="Genomic_DNA"/>
</dbReference>
<dbReference type="CDD" id="cd01392">
    <property type="entry name" value="HTH_LacI"/>
    <property type="match status" value="1"/>
</dbReference>
<keyword evidence="2" id="KW-0238">DNA-binding</keyword>
<dbReference type="GO" id="GO:0003700">
    <property type="term" value="F:DNA-binding transcription factor activity"/>
    <property type="evidence" value="ECO:0007669"/>
    <property type="project" value="TreeGrafter"/>
</dbReference>
<name>A0A949PLM3_9HYPH</name>
<dbReference type="GO" id="GO:0000976">
    <property type="term" value="F:transcription cis-regulatory region binding"/>
    <property type="evidence" value="ECO:0007669"/>
    <property type="project" value="TreeGrafter"/>
</dbReference>
<feature type="domain" description="HTH lacI-type" evidence="1">
    <location>
        <begin position="1"/>
        <end position="53"/>
    </location>
</feature>
<accession>A0A949PLM3</accession>
<dbReference type="RefSeq" id="WP_217677790.1">
    <property type="nucleotide sequence ID" value="NZ_JAHRVA010000003.1"/>
</dbReference>
<gene>
    <name evidence="2" type="ORF">KUG47_08375</name>
</gene>
<proteinExistence type="predicted"/>
<evidence type="ECO:0000313" key="2">
    <source>
        <dbReference type="EMBL" id="MBV2143512.1"/>
    </source>
</evidence>
<sequence>MRDVSRLAGVSQMTVSRVLADPERVTETTRKRVMEAIEQLGYVPDRVAGSLSSRRTNFVTAILPTLTNSNFADTAQGLGEALRPKGYQLLIGFTMYKLAEEERIIRTMLERRPDAIVVAGTVHTKAATEMLLRAAIPIVEIWGKPDKPIDHSVGFSNYEVGRAAARYLLSLGHRRIGALGSRTDAEAIDLRGERRLAGFSAALREAGVSDELIVREGTAPVSHDHGARTMSILLDRAPDVEAVFAVSDVSAFGALMECHRRGVQVPAQLSLMGFGDFDIASQTVPAITTIRVDAGEIGVRTGELLLDLFDKTDPTQRAIGASCVDVGFKLIERLTTRVNKSRSQVRG</sequence>
<dbReference type="Pfam" id="PF13377">
    <property type="entry name" value="Peripla_BP_3"/>
    <property type="match status" value="1"/>
</dbReference>
<protein>
    <submittedName>
        <fullName evidence="2">LacI family DNA-binding transcriptional regulator</fullName>
    </submittedName>
</protein>